<proteinExistence type="predicted"/>
<evidence type="ECO:0000313" key="3">
    <source>
        <dbReference type="Proteomes" id="UP000601435"/>
    </source>
</evidence>
<comment type="caution">
    <text evidence="2">The sequence shown here is derived from an EMBL/GenBank/DDBJ whole genome shotgun (WGS) entry which is preliminary data.</text>
</comment>
<organism evidence="2 3">
    <name type="scientific">Symbiodinium necroappetens</name>
    <dbReference type="NCBI Taxonomy" id="1628268"/>
    <lineage>
        <taxon>Eukaryota</taxon>
        <taxon>Sar</taxon>
        <taxon>Alveolata</taxon>
        <taxon>Dinophyceae</taxon>
        <taxon>Suessiales</taxon>
        <taxon>Symbiodiniaceae</taxon>
        <taxon>Symbiodinium</taxon>
    </lineage>
</organism>
<feature type="region of interest" description="Disordered" evidence="1">
    <location>
        <begin position="127"/>
        <end position="151"/>
    </location>
</feature>
<sequence>RTPFFLFTLQKESWHLRVEVFAAFAAWANRPSPKHNFLPAAQRVIDQCAFDMGVQAVSWARCLVCVRAEPQGLGDHDNLHRNADDPDIVTDLIRNIICDLSLRGSCPENPQRRLCLYRRQPTWDQRALAPPRSSLGRSLREKTAPPSAPQQDYKRDFVHISHGHFNIHCNNFDHLKFHHHQYYDSGKCETSLAMLCIDDELLKGGLKCAAAQAHAVAELYFRNCGADVDMALASASNPGGSWQGSPPGNAVDLRLETKWRDSNRRPLILASPELMPVDSYSYVTGDDCPDNDPTAFELHGSQDGVYWEFLDARVMADRPPASWRPAQTEWFTFKNCTPTTTATSLTQTSQTTSSSTVSRTFTVSTSISRTSTASTTTSPEGAFVQLIESGTCAQLSLFPILGPAECEQAARQLDLPDISAQITAEADRPEGCYFFEGLSLWLGVSPASKGKGAETSGPEANKTRHPICSSVVPDMRVATGLAGNGGPRSGLFVVAMRAHNVCYS</sequence>
<dbReference type="OrthoDB" id="433250at2759"/>
<name>A0A812Q2A9_9DINO</name>
<accession>A0A812Q2A9</accession>
<evidence type="ECO:0000256" key="1">
    <source>
        <dbReference type="SAM" id="MobiDB-lite"/>
    </source>
</evidence>
<gene>
    <name evidence="2" type="ORF">SNEC2469_LOCUS10066</name>
</gene>
<evidence type="ECO:0000313" key="2">
    <source>
        <dbReference type="EMBL" id="CAE7373751.1"/>
    </source>
</evidence>
<dbReference type="Gene3D" id="2.60.120.260">
    <property type="entry name" value="Galactose-binding domain-like"/>
    <property type="match status" value="1"/>
</dbReference>
<dbReference type="AlphaFoldDB" id="A0A812Q2A9"/>
<keyword evidence="3" id="KW-1185">Reference proteome</keyword>
<reference evidence="2" key="1">
    <citation type="submission" date="2021-02" db="EMBL/GenBank/DDBJ databases">
        <authorList>
            <person name="Dougan E. K."/>
            <person name="Rhodes N."/>
            <person name="Thang M."/>
            <person name="Chan C."/>
        </authorList>
    </citation>
    <scope>NUCLEOTIDE SEQUENCE</scope>
</reference>
<dbReference type="Proteomes" id="UP000601435">
    <property type="component" value="Unassembled WGS sequence"/>
</dbReference>
<dbReference type="EMBL" id="CAJNJA010016067">
    <property type="protein sequence ID" value="CAE7373751.1"/>
    <property type="molecule type" value="Genomic_DNA"/>
</dbReference>
<feature type="non-terminal residue" evidence="2">
    <location>
        <position position="1"/>
    </location>
</feature>
<protein>
    <submittedName>
        <fullName evidence="2">Uncharacterized protein</fullName>
    </submittedName>
</protein>